<feature type="domain" description="Fibronectin type-III" evidence="2">
    <location>
        <begin position="11"/>
        <end position="108"/>
    </location>
</feature>
<accession>F0WJ19</accession>
<dbReference type="AlphaFoldDB" id="F0WJ19"/>
<evidence type="ECO:0000259" key="2">
    <source>
        <dbReference type="PROSITE" id="PS50853"/>
    </source>
</evidence>
<dbReference type="InterPro" id="IPR036116">
    <property type="entry name" value="FN3_sf"/>
</dbReference>
<proteinExistence type="predicted"/>
<sequence>MKLTTVPGLPAPPAPEVVAKTDKCISLRVNKASGTDEFLKFQVGYSEHGYVYYSWSESKTFNSMLYVVEGLLPNTTYVFRARSVDTKMDLCSEWSSLTPYVRTFTEEEDVKRSGTYYEHALRMEKEKKEMLQAQITKLTSILNGPSRQNTEEEMRGKVKCHENMLSSRRIMDTSIQKLQSELKDQACALAALKNQRSRDEKVISDLLNEQEHLQKIKNAESTNDAKHVEEMKLLREKLNQNELALCKHREQITISAAKISEYEDFLQEKQSKITQKEQEVERLMADCNRMVQEQADVAHAKRIELEDALIEAKASLEQQLDINTYLREEVTRFREENRHLKNQIDEMDSKIAPKLVALEEENWELRPSRSTIMLVSPIQTGMYSTGLSGVYERNESIESHVKTIELFRHSVRGSEMNDGTFWKTTSS</sequence>
<dbReference type="Gene3D" id="2.60.40.10">
    <property type="entry name" value="Immunoglobulins"/>
    <property type="match status" value="1"/>
</dbReference>
<dbReference type="CDD" id="cd00063">
    <property type="entry name" value="FN3"/>
    <property type="match status" value="1"/>
</dbReference>
<evidence type="ECO:0000256" key="1">
    <source>
        <dbReference type="SAM" id="Coils"/>
    </source>
</evidence>
<feature type="coiled-coil region" evidence="1">
    <location>
        <begin position="323"/>
        <end position="350"/>
    </location>
</feature>
<dbReference type="InterPro" id="IPR013783">
    <property type="entry name" value="Ig-like_fold"/>
</dbReference>
<protein>
    <submittedName>
        <fullName evidence="3">Uncharacterized protein AlNc14C116G6552</fullName>
    </submittedName>
</protein>
<dbReference type="EMBL" id="FR824161">
    <property type="protein sequence ID" value="CCA21265.1"/>
    <property type="molecule type" value="Genomic_DNA"/>
</dbReference>
<gene>
    <name evidence="3" type="primary">AlNc14C116G6552</name>
    <name evidence="3" type="ORF">ALNC14_074080</name>
</gene>
<dbReference type="PROSITE" id="PS50853">
    <property type="entry name" value="FN3"/>
    <property type="match status" value="1"/>
</dbReference>
<dbReference type="SMART" id="SM00060">
    <property type="entry name" value="FN3"/>
    <property type="match status" value="1"/>
</dbReference>
<feature type="coiled-coil region" evidence="1">
    <location>
        <begin position="259"/>
        <end position="293"/>
    </location>
</feature>
<name>F0WJ19_9STRA</name>
<feature type="coiled-coil region" evidence="1">
    <location>
        <begin position="175"/>
        <end position="209"/>
    </location>
</feature>
<dbReference type="SUPFAM" id="SSF49265">
    <property type="entry name" value="Fibronectin type III"/>
    <property type="match status" value="1"/>
</dbReference>
<reference evidence="3" key="2">
    <citation type="submission" date="2011-02" db="EMBL/GenBank/DDBJ databases">
        <authorList>
            <person name="MacLean D."/>
        </authorList>
    </citation>
    <scope>NUCLEOTIDE SEQUENCE</scope>
</reference>
<reference evidence="3" key="1">
    <citation type="journal article" date="2011" name="PLoS Biol.">
        <title>Gene gain and loss during evolution of obligate parasitism in the white rust pathogen of Arabidopsis thaliana.</title>
        <authorList>
            <person name="Kemen E."/>
            <person name="Gardiner A."/>
            <person name="Schultz-Larsen T."/>
            <person name="Kemen A.C."/>
            <person name="Balmuth A.L."/>
            <person name="Robert-Seilaniantz A."/>
            <person name="Bailey K."/>
            <person name="Holub E."/>
            <person name="Studholme D.J."/>
            <person name="Maclean D."/>
            <person name="Jones J.D."/>
        </authorList>
    </citation>
    <scope>NUCLEOTIDE SEQUENCE</scope>
</reference>
<dbReference type="HOGENOM" id="CLU_746986_0_0_1"/>
<dbReference type="InterPro" id="IPR003961">
    <property type="entry name" value="FN3_dom"/>
</dbReference>
<evidence type="ECO:0000313" key="3">
    <source>
        <dbReference type="EMBL" id="CCA21265.1"/>
    </source>
</evidence>
<keyword evidence="1" id="KW-0175">Coiled coil</keyword>
<organism evidence="3">
    <name type="scientific">Albugo laibachii Nc14</name>
    <dbReference type="NCBI Taxonomy" id="890382"/>
    <lineage>
        <taxon>Eukaryota</taxon>
        <taxon>Sar</taxon>
        <taxon>Stramenopiles</taxon>
        <taxon>Oomycota</taxon>
        <taxon>Peronosporomycetes</taxon>
        <taxon>Albuginales</taxon>
        <taxon>Albuginaceae</taxon>
        <taxon>Albugo</taxon>
    </lineage>
</organism>